<organism evidence="12">
    <name type="scientific">mine drainage metagenome</name>
    <dbReference type="NCBI Taxonomy" id="410659"/>
    <lineage>
        <taxon>unclassified sequences</taxon>
        <taxon>metagenomes</taxon>
        <taxon>ecological metagenomes</taxon>
    </lineage>
</organism>
<dbReference type="PRINTS" id="PR00354">
    <property type="entry name" value="7FE8SFRDOXIN"/>
</dbReference>
<dbReference type="SUPFAM" id="SSF54862">
    <property type="entry name" value="4Fe-4S ferredoxins"/>
    <property type="match status" value="1"/>
</dbReference>
<name>T0ZJY2_9ZZZZ</name>
<accession>T0ZJY2</accession>
<sequence>MTYVVTENCIKCKYTDCVEVCPVDCFHAGPNMLVIDPDECIDCSLCVTECPAEAIFPEEELPADQEHYVELNRQLAGRWPVLAAKIPAPSDAEQWDGVPGKLPLLER</sequence>
<evidence type="ECO:0000256" key="4">
    <source>
        <dbReference type="ARBA" id="ARBA00022485"/>
    </source>
</evidence>
<evidence type="ECO:0000256" key="6">
    <source>
        <dbReference type="ARBA" id="ARBA00022737"/>
    </source>
</evidence>
<evidence type="ECO:0000256" key="2">
    <source>
        <dbReference type="ARBA" id="ARBA00001966"/>
    </source>
</evidence>
<evidence type="ECO:0000256" key="7">
    <source>
        <dbReference type="ARBA" id="ARBA00022982"/>
    </source>
</evidence>
<evidence type="ECO:0000256" key="5">
    <source>
        <dbReference type="ARBA" id="ARBA00022723"/>
    </source>
</evidence>
<evidence type="ECO:0000256" key="9">
    <source>
        <dbReference type="ARBA" id="ARBA00023014"/>
    </source>
</evidence>
<comment type="cofactor">
    <cofactor evidence="2">
        <name>[4Fe-4S] cluster</name>
        <dbReference type="ChEBI" id="CHEBI:49883"/>
    </cofactor>
</comment>
<keyword evidence="7" id="KW-0249">Electron transport</keyword>
<dbReference type="GO" id="GO:0051539">
    <property type="term" value="F:4 iron, 4 sulfur cluster binding"/>
    <property type="evidence" value="ECO:0007669"/>
    <property type="project" value="UniProtKB-KW"/>
</dbReference>
<evidence type="ECO:0000256" key="10">
    <source>
        <dbReference type="ARBA" id="ARBA00023291"/>
    </source>
</evidence>
<dbReference type="PANTHER" id="PTHR42859">
    <property type="entry name" value="OXIDOREDUCTASE"/>
    <property type="match status" value="1"/>
</dbReference>
<feature type="domain" description="4Fe-4S ferredoxin-type" evidence="11">
    <location>
        <begin position="31"/>
        <end position="60"/>
    </location>
</feature>
<dbReference type="PROSITE" id="PS51379">
    <property type="entry name" value="4FE4S_FER_2"/>
    <property type="match status" value="2"/>
</dbReference>
<dbReference type="InterPro" id="IPR022569">
    <property type="entry name" value="Fd_C"/>
</dbReference>
<dbReference type="NCBIfam" id="NF045490">
    <property type="entry name" value="FdxA_Protbact"/>
    <property type="match status" value="1"/>
</dbReference>
<dbReference type="Gene3D" id="3.30.70.20">
    <property type="match status" value="1"/>
</dbReference>
<dbReference type="InterPro" id="IPR017896">
    <property type="entry name" value="4Fe4S_Fe-S-bd"/>
</dbReference>
<evidence type="ECO:0000259" key="11">
    <source>
        <dbReference type="PROSITE" id="PS51379"/>
    </source>
</evidence>
<dbReference type="GO" id="GO:0046872">
    <property type="term" value="F:metal ion binding"/>
    <property type="evidence" value="ECO:0007669"/>
    <property type="project" value="UniProtKB-KW"/>
</dbReference>
<feature type="domain" description="4Fe-4S ferredoxin-type" evidence="11">
    <location>
        <begin position="1"/>
        <end position="30"/>
    </location>
</feature>
<dbReference type="InterPro" id="IPR000813">
    <property type="entry name" value="7Fe_ferredoxin"/>
</dbReference>
<comment type="caution">
    <text evidence="12">The sequence shown here is derived from an EMBL/GenBank/DDBJ whole genome shotgun (WGS) entry which is preliminary data.</text>
</comment>
<protein>
    <submittedName>
        <fullName evidence="12">Ferredoxin, 4Fe-4S</fullName>
    </submittedName>
</protein>
<dbReference type="GO" id="GO:0009055">
    <property type="term" value="F:electron transfer activity"/>
    <property type="evidence" value="ECO:0007669"/>
    <property type="project" value="InterPro"/>
</dbReference>
<dbReference type="Pfam" id="PF00037">
    <property type="entry name" value="Fer4"/>
    <property type="match status" value="1"/>
</dbReference>
<evidence type="ECO:0000256" key="1">
    <source>
        <dbReference type="ARBA" id="ARBA00001927"/>
    </source>
</evidence>
<dbReference type="PROSITE" id="PS00198">
    <property type="entry name" value="4FE4S_FER_1"/>
    <property type="match status" value="1"/>
</dbReference>
<gene>
    <name evidence="12" type="ORF">B2A_09362</name>
</gene>
<keyword evidence="6" id="KW-0677">Repeat</keyword>
<proteinExistence type="predicted"/>
<keyword evidence="5" id="KW-0479">Metal-binding</keyword>
<comment type="cofactor">
    <cofactor evidence="1">
        <name>[3Fe-4S] cluster</name>
        <dbReference type="ChEBI" id="CHEBI:21137"/>
    </cofactor>
</comment>
<dbReference type="InterPro" id="IPR050294">
    <property type="entry name" value="RnfB_subfamily"/>
</dbReference>
<reference evidence="12" key="2">
    <citation type="journal article" date="2014" name="ISME J.">
        <title>Microbial stratification in low pH oxic and suboxic macroscopic growths along an acid mine drainage.</title>
        <authorList>
            <person name="Mendez-Garcia C."/>
            <person name="Mesa V."/>
            <person name="Sprenger R.R."/>
            <person name="Richter M."/>
            <person name="Diez M.S."/>
            <person name="Solano J."/>
            <person name="Bargiela R."/>
            <person name="Golyshina O.V."/>
            <person name="Manteca A."/>
            <person name="Ramos J.L."/>
            <person name="Gallego J.R."/>
            <person name="Llorente I."/>
            <person name="Martins Dos Santos V.A."/>
            <person name="Jensen O.N."/>
            <person name="Pelaez A.I."/>
            <person name="Sanchez J."/>
            <person name="Ferrer M."/>
        </authorList>
    </citation>
    <scope>NUCLEOTIDE SEQUENCE</scope>
</reference>
<evidence type="ECO:0000256" key="8">
    <source>
        <dbReference type="ARBA" id="ARBA00023004"/>
    </source>
</evidence>
<keyword evidence="8" id="KW-0408">Iron</keyword>
<dbReference type="PANTHER" id="PTHR42859:SF2">
    <property type="entry name" value="FERREDOXIN"/>
    <property type="match status" value="1"/>
</dbReference>
<keyword evidence="10" id="KW-0003">3Fe-4S</keyword>
<dbReference type="InterPro" id="IPR054829">
    <property type="entry name" value="FdxA"/>
</dbReference>
<dbReference type="AlphaFoldDB" id="T0ZJY2"/>
<evidence type="ECO:0000313" key="12">
    <source>
        <dbReference type="EMBL" id="EQD44993.1"/>
    </source>
</evidence>
<keyword evidence="3" id="KW-0813">Transport</keyword>
<keyword evidence="9" id="KW-0411">Iron-sulfur</keyword>
<evidence type="ECO:0000256" key="3">
    <source>
        <dbReference type="ARBA" id="ARBA00022448"/>
    </source>
</evidence>
<dbReference type="InterPro" id="IPR017900">
    <property type="entry name" value="4Fe4S_Fe_S_CS"/>
</dbReference>
<dbReference type="GO" id="GO:0051538">
    <property type="term" value="F:3 iron, 4 sulfur cluster binding"/>
    <property type="evidence" value="ECO:0007669"/>
    <property type="project" value="UniProtKB-KW"/>
</dbReference>
<reference evidence="12" key="1">
    <citation type="submission" date="2013-08" db="EMBL/GenBank/DDBJ databases">
        <authorList>
            <person name="Mendez C."/>
            <person name="Richter M."/>
            <person name="Ferrer M."/>
            <person name="Sanchez J."/>
        </authorList>
    </citation>
    <scope>NUCLEOTIDE SEQUENCE</scope>
</reference>
<keyword evidence="4" id="KW-0004">4Fe-4S</keyword>
<dbReference type="EMBL" id="AUZZ01006759">
    <property type="protein sequence ID" value="EQD44993.1"/>
    <property type="molecule type" value="Genomic_DNA"/>
</dbReference>
<dbReference type="Pfam" id="PF11953">
    <property type="entry name" value="DUF3470"/>
    <property type="match status" value="1"/>
</dbReference>